<gene>
    <name evidence="2" type="ORF">AKJ29_16685</name>
</gene>
<dbReference type="RefSeq" id="WP_055188348.1">
    <property type="nucleotide sequence ID" value="NZ_FPBS01000001.1"/>
</dbReference>
<dbReference type="Proteomes" id="UP000050471">
    <property type="component" value="Unassembled WGS sequence"/>
</dbReference>
<evidence type="ECO:0000313" key="3">
    <source>
        <dbReference type="Proteomes" id="UP000050471"/>
    </source>
</evidence>
<dbReference type="EMBL" id="LKBA01000004">
    <property type="protein sequence ID" value="KPN64269.1"/>
    <property type="molecule type" value="Genomic_DNA"/>
</dbReference>
<dbReference type="AlphaFoldDB" id="A0A0P7KK81"/>
<evidence type="ECO:0000256" key="1">
    <source>
        <dbReference type="SAM" id="Phobius"/>
    </source>
</evidence>
<sequence>MEKHLLAILEDGGLVGALVVFAVLAVGFVLRYKGWLFSERKNVVSSTQLGELTTEVQALKARVGQVEEDVLKLPSRDDLHKLELAHAEMFGKINLLEETGKATQAGVIRIETYLINLSQGAAK</sequence>
<accession>A0A0P7KK81</accession>
<dbReference type="STRING" id="154981.AKJ29_16685"/>
<keyword evidence="3" id="KW-1185">Reference proteome</keyword>
<comment type="caution">
    <text evidence="2">The sequence shown here is derived from an EMBL/GenBank/DDBJ whole genome shotgun (WGS) entry which is preliminary data.</text>
</comment>
<keyword evidence="1" id="KW-0812">Transmembrane</keyword>
<feature type="transmembrane region" description="Helical" evidence="1">
    <location>
        <begin position="12"/>
        <end position="32"/>
    </location>
</feature>
<reference evidence="2 3" key="1">
    <citation type="submission" date="2015-09" db="EMBL/GenBank/DDBJ databases">
        <title>Draft genome sequence of Aliiroseovarius crassostreae CV919-312TSm, the causative agent of Roseovarius Oyster Disease (formerly Juvenile Oyster Disease).</title>
        <authorList>
            <person name="Kessner L."/>
            <person name="Spinard E."/>
            <person name="Nelson D."/>
        </authorList>
    </citation>
    <scope>NUCLEOTIDE SEQUENCE [LARGE SCALE GENOMIC DNA]</scope>
    <source>
        <strain evidence="2 3">CV919-312</strain>
    </source>
</reference>
<proteinExistence type="predicted"/>
<keyword evidence="1" id="KW-0472">Membrane</keyword>
<protein>
    <submittedName>
        <fullName evidence="2">Uncharacterized protein</fullName>
    </submittedName>
</protein>
<keyword evidence="1" id="KW-1133">Transmembrane helix</keyword>
<name>A0A0P7KK81_9RHOB</name>
<organism evidence="2 3">
    <name type="scientific">Aliiroseovarius crassostreae</name>
    <dbReference type="NCBI Taxonomy" id="154981"/>
    <lineage>
        <taxon>Bacteria</taxon>
        <taxon>Pseudomonadati</taxon>
        <taxon>Pseudomonadota</taxon>
        <taxon>Alphaproteobacteria</taxon>
        <taxon>Rhodobacterales</taxon>
        <taxon>Paracoccaceae</taxon>
        <taxon>Aliiroseovarius</taxon>
    </lineage>
</organism>
<evidence type="ECO:0000313" key="2">
    <source>
        <dbReference type="EMBL" id="KPN64269.1"/>
    </source>
</evidence>